<feature type="transmembrane region" description="Helical" evidence="1">
    <location>
        <begin position="7"/>
        <end position="27"/>
    </location>
</feature>
<evidence type="ECO:0000313" key="3">
    <source>
        <dbReference type="Proteomes" id="UP000018482"/>
    </source>
</evidence>
<dbReference type="EMBL" id="ANQC01000120">
    <property type="protein sequence ID" value="ESV55245.1"/>
    <property type="molecule type" value="Genomic_DNA"/>
</dbReference>
<sequence>MKHLPNYPPIVSACLFLASLLMFSLYLPPLSELEGAASLGQIYAFAPAAVSYVIGFPLVLVMTILHLLAKTDQGIYRILRWTYLIMTCLIISFICLEPLRRKIGLPILGLLANQGISVPLFLMLAASFLTGGLFLLAILLYRSRK</sequence>
<comment type="caution">
    <text evidence="2">The sequence shown here is derived from an EMBL/GenBank/DDBJ whole genome shotgun (WGS) entry which is preliminary data.</text>
</comment>
<feature type="transmembrane region" description="Helical" evidence="1">
    <location>
        <begin position="81"/>
        <end position="100"/>
    </location>
</feature>
<keyword evidence="1" id="KW-0812">Transmembrane</keyword>
<feature type="transmembrane region" description="Helical" evidence="1">
    <location>
        <begin position="120"/>
        <end position="141"/>
    </location>
</feature>
<name>V6Z2T9_STRAG</name>
<keyword evidence="1" id="KW-1133">Transmembrane helix</keyword>
<keyword evidence="1" id="KW-0472">Membrane</keyword>
<protein>
    <submittedName>
        <fullName evidence="2">Uncharacterized protein</fullName>
    </submittedName>
</protein>
<proteinExistence type="predicted"/>
<dbReference type="Proteomes" id="UP000018482">
    <property type="component" value="Unassembled WGS sequence"/>
</dbReference>
<gene>
    <name evidence="2" type="ORF">SAG0136_08530</name>
</gene>
<evidence type="ECO:0000256" key="1">
    <source>
        <dbReference type="SAM" id="Phobius"/>
    </source>
</evidence>
<reference evidence="2 3" key="1">
    <citation type="submission" date="2013-05" db="EMBL/GenBank/DDBJ databases">
        <authorList>
            <person name="Richards V.P."/>
            <person name="Durkin S.A.S."/>
            <person name="Kim M."/>
            <person name="Pavinski Bitar P.D."/>
            <person name="Stanhope M.J."/>
            <person name="Town C.D."/>
            <person name="Venter J.C."/>
        </authorList>
    </citation>
    <scope>NUCLEOTIDE SEQUENCE [LARGE SCALE GENOMIC DNA]</scope>
    <source>
        <strain evidence="2 3">LMG 14747</strain>
    </source>
</reference>
<evidence type="ECO:0000313" key="2">
    <source>
        <dbReference type="EMBL" id="ESV55245.1"/>
    </source>
</evidence>
<dbReference type="AlphaFoldDB" id="V6Z2T9"/>
<feature type="transmembrane region" description="Helical" evidence="1">
    <location>
        <begin position="42"/>
        <end position="69"/>
    </location>
</feature>
<organism evidence="2 3">
    <name type="scientific">Streptococcus agalactiae LMG 14747</name>
    <dbReference type="NCBI Taxonomy" id="1154860"/>
    <lineage>
        <taxon>Bacteria</taxon>
        <taxon>Bacillati</taxon>
        <taxon>Bacillota</taxon>
        <taxon>Bacilli</taxon>
        <taxon>Lactobacillales</taxon>
        <taxon>Streptococcaceae</taxon>
        <taxon>Streptococcus</taxon>
    </lineage>
</organism>
<accession>V6Z2T9</accession>